<accession>A0A7S8EAH9</accession>
<dbReference type="Pfam" id="PF02518">
    <property type="entry name" value="HATPase_c"/>
    <property type="match status" value="1"/>
</dbReference>
<evidence type="ECO:0000256" key="8">
    <source>
        <dbReference type="ARBA" id="ARBA00022777"/>
    </source>
</evidence>
<dbReference type="Pfam" id="PF13493">
    <property type="entry name" value="DUF4118"/>
    <property type="match status" value="1"/>
</dbReference>
<dbReference type="Proteomes" id="UP000594468">
    <property type="component" value="Chromosome"/>
</dbReference>
<evidence type="ECO:0000259" key="14">
    <source>
        <dbReference type="PROSITE" id="PS50109"/>
    </source>
</evidence>
<keyword evidence="12 13" id="KW-0472">Membrane</keyword>
<dbReference type="PANTHER" id="PTHR45569">
    <property type="entry name" value="SENSOR PROTEIN KDPD"/>
    <property type="match status" value="1"/>
</dbReference>
<feature type="domain" description="Histidine kinase" evidence="14">
    <location>
        <begin position="252"/>
        <end position="464"/>
    </location>
</feature>
<keyword evidence="5" id="KW-0808">Transferase</keyword>
<evidence type="ECO:0000256" key="7">
    <source>
        <dbReference type="ARBA" id="ARBA00022741"/>
    </source>
</evidence>
<dbReference type="KEGG" id="pmet:G4Y79_03065"/>
<comment type="subcellular location">
    <subcellularLocation>
        <location evidence="2">Membrane</location>
        <topology evidence="2">Multi-pass membrane protein</topology>
    </subcellularLocation>
</comment>
<evidence type="ECO:0000256" key="3">
    <source>
        <dbReference type="ARBA" id="ARBA00012438"/>
    </source>
</evidence>
<evidence type="ECO:0000256" key="1">
    <source>
        <dbReference type="ARBA" id="ARBA00000085"/>
    </source>
</evidence>
<protein>
    <recommendedName>
        <fullName evidence="3">histidine kinase</fullName>
        <ecNumber evidence="3">2.7.13.3</ecNumber>
    </recommendedName>
</protein>
<keyword evidence="6 13" id="KW-0812">Transmembrane</keyword>
<proteinExistence type="predicted"/>
<dbReference type="InterPro" id="IPR036097">
    <property type="entry name" value="HisK_dim/P_sf"/>
</dbReference>
<reference evidence="15 16" key="1">
    <citation type="submission" date="2020-02" db="EMBL/GenBank/DDBJ databases">
        <authorList>
            <person name="Zheng R.K."/>
            <person name="Sun C.M."/>
        </authorList>
    </citation>
    <scope>NUCLEOTIDE SEQUENCE [LARGE SCALE GENOMIC DNA]</scope>
    <source>
        <strain evidence="16">rifampicinis</strain>
    </source>
</reference>
<evidence type="ECO:0000256" key="2">
    <source>
        <dbReference type="ARBA" id="ARBA00004141"/>
    </source>
</evidence>
<keyword evidence="4" id="KW-0597">Phosphoprotein</keyword>
<dbReference type="Gene3D" id="3.30.565.10">
    <property type="entry name" value="Histidine kinase-like ATPase, C-terminal domain"/>
    <property type="match status" value="1"/>
</dbReference>
<feature type="transmembrane region" description="Helical" evidence="13">
    <location>
        <begin position="33"/>
        <end position="52"/>
    </location>
</feature>
<dbReference type="InterPro" id="IPR038318">
    <property type="entry name" value="KdpD_sf"/>
</dbReference>
<dbReference type="GO" id="GO:0005524">
    <property type="term" value="F:ATP binding"/>
    <property type="evidence" value="ECO:0007669"/>
    <property type="project" value="UniProtKB-KW"/>
</dbReference>
<evidence type="ECO:0000256" key="6">
    <source>
        <dbReference type="ARBA" id="ARBA00022692"/>
    </source>
</evidence>
<comment type="catalytic activity">
    <reaction evidence="1">
        <text>ATP + protein L-histidine = ADP + protein N-phospho-L-histidine.</text>
        <dbReference type="EC" id="2.7.13.3"/>
    </reaction>
</comment>
<dbReference type="InterPro" id="IPR005467">
    <property type="entry name" value="His_kinase_dom"/>
</dbReference>
<dbReference type="EC" id="2.7.13.3" evidence="3"/>
<dbReference type="InterPro" id="IPR025201">
    <property type="entry name" value="KdpD_TM"/>
</dbReference>
<evidence type="ECO:0000256" key="11">
    <source>
        <dbReference type="ARBA" id="ARBA00023012"/>
    </source>
</evidence>
<dbReference type="Gene3D" id="1.20.120.620">
    <property type="entry name" value="Backbone structure of the membrane domain of e. Coli histidine kinase receptor kdpd"/>
    <property type="match status" value="1"/>
</dbReference>
<organism evidence="15 16">
    <name type="scientific">Phototrophicus methaneseepsis</name>
    <dbReference type="NCBI Taxonomy" id="2710758"/>
    <lineage>
        <taxon>Bacteria</taxon>
        <taxon>Bacillati</taxon>
        <taxon>Chloroflexota</taxon>
        <taxon>Candidatus Thermofontia</taxon>
        <taxon>Phototrophicales</taxon>
        <taxon>Phototrophicaceae</taxon>
        <taxon>Phototrophicus</taxon>
    </lineage>
</organism>
<keyword evidence="8" id="KW-0418">Kinase</keyword>
<dbReference type="CDD" id="cd00082">
    <property type="entry name" value="HisKA"/>
    <property type="match status" value="1"/>
</dbReference>
<feature type="transmembrane region" description="Helical" evidence="13">
    <location>
        <begin position="7"/>
        <end position="27"/>
    </location>
</feature>
<evidence type="ECO:0000256" key="9">
    <source>
        <dbReference type="ARBA" id="ARBA00022840"/>
    </source>
</evidence>
<keyword evidence="7" id="KW-0547">Nucleotide-binding</keyword>
<evidence type="ECO:0000256" key="13">
    <source>
        <dbReference type="SAM" id="Phobius"/>
    </source>
</evidence>
<dbReference type="GO" id="GO:0000155">
    <property type="term" value="F:phosphorelay sensor kinase activity"/>
    <property type="evidence" value="ECO:0007669"/>
    <property type="project" value="InterPro"/>
</dbReference>
<name>A0A7S8EAH9_9CHLR</name>
<dbReference type="InterPro" id="IPR004358">
    <property type="entry name" value="Sig_transdc_His_kin-like_C"/>
</dbReference>
<dbReference type="InterPro" id="IPR003594">
    <property type="entry name" value="HATPase_dom"/>
</dbReference>
<sequence>MNKTWRLNKYVGALVGFVMLTLLAWSLRETLTLANFTMLYILYVLIVAIRLGTYSATTAAFSSFLTINFFLTRPYYTFLVADTRDVIDLLVFIGVATLSGQLGARARLQAEVASQRAREQTILYKLTGLMNQTNAIEEVHQALNRVLLEDLNARFVSILPEAVEKEPPTQQSAATVPTGEMTYYLLLQAANRIFGTVCVIFPYALSDQQSQLVNTCVTQAAMAVHRIELAEQARISHQYEEADRLKTAILHAVSHDLRTPITIIKTSASNLQTLGHKMAAQERTDIAQGIEQEADHLNNLVGNLLDFSRLQAGALSLNLELNSLEEVAGDVAARVWQLTGQERVEIAFPEDMPLVPLDYGLFLQAMHNLIDNSLRYEPEDSCIRLEGSVGTDEVLVRIINHGASISEDDRLRMMEPFYHSPGGGHVGLGLPIAKGIIEAHHGHLDVEDTPGGGATFVVGLPMKLENVTRHEVENTRC</sequence>
<dbReference type="SMART" id="SM00388">
    <property type="entry name" value="HisKA"/>
    <property type="match status" value="1"/>
</dbReference>
<dbReference type="AlphaFoldDB" id="A0A7S8EAH9"/>
<dbReference type="RefSeq" id="WP_195171443.1">
    <property type="nucleotide sequence ID" value="NZ_CP062983.1"/>
</dbReference>
<dbReference type="EMBL" id="CP062983">
    <property type="protein sequence ID" value="QPC83376.1"/>
    <property type="molecule type" value="Genomic_DNA"/>
</dbReference>
<dbReference type="Gene3D" id="1.10.287.130">
    <property type="match status" value="1"/>
</dbReference>
<dbReference type="PROSITE" id="PS50109">
    <property type="entry name" value="HIS_KIN"/>
    <property type="match status" value="1"/>
</dbReference>
<dbReference type="InterPro" id="IPR003661">
    <property type="entry name" value="HisK_dim/P_dom"/>
</dbReference>
<keyword evidence="16" id="KW-1185">Reference proteome</keyword>
<dbReference type="Pfam" id="PF00512">
    <property type="entry name" value="HisKA"/>
    <property type="match status" value="1"/>
</dbReference>
<evidence type="ECO:0000256" key="10">
    <source>
        <dbReference type="ARBA" id="ARBA00022989"/>
    </source>
</evidence>
<gene>
    <name evidence="15" type="ORF">G4Y79_03065</name>
</gene>
<dbReference type="GO" id="GO:0005886">
    <property type="term" value="C:plasma membrane"/>
    <property type="evidence" value="ECO:0007669"/>
    <property type="project" value="TreeGrafter"/>
</dbReference>
<dbReference type="SMART" id="SM00387">
    <property type="entry name" value="HATPase_c"/>
    <property type="match status" value="1"/>
</dbReference>
<evidence type="ECO:0000256" key="12">
    <source>
        <dbReference type="ARBA" id="ARBA00023136"/>
    </source>
</evidence>
<dbReference type="InterPro" id="IPR052023">
    <property type="entry name" value="Histidine_kinase_KdpD"/>
</dbReference>
<keyword evidence="11" id="KW-0902">Two-component regulatory system</keyword>
<dbReference type="PRINTS" id="PR00344">
    <property type="entry name" value="BCTRLSENSOR"/>
</dbReference>
<keyword evidence="10 13" id="KW-1133">Transmembrane helix</keyword>
<evidence type="ECO:0000313" key="15">
    <source>
        <dbReference type="EMBL" id="QPC83376.1"/>
    </source>
</evidence>
<evidence type="ECO:0000256" key="4">
    <source>
        <dbReference type="ARBA" id="ARBA00022553"/>
    </source>
</evidence>
<dbReference type="SUPFAM" id="SSF55874">
    <property type="entry name" value="ATPase domain of HSP90 chaperone/DNA topoisomerase II/histidine kinase"/>
    <property type="match status" value="1"/>
</dbReference>
<dbReference type="PANTHER" id="PTHR45569:SF1">
    <property type="entry name" value="SENSOR PROTEIN KDPD"/>
    <property type="match status" value="1"/>
</dbReference>
<dbReference type="InterPro" id="IPR036890">
    <property type="entry name" value="HATPase_C_sf"/>
</dbReference>
<evidence type="ECO:0000313" key="16">
    <source>
        <dbReference type="Proteomes" id="UP000594468"/>
    </source>
</evidence>
<keyword evidence="9" id="KW-0067">ATP-binding</keyword>
<dbReference type="SUPFAM" id="SSF47384">
    <property type="entry name" value="Homodimeric domain of signal transducing histidine kinase"/>
    <property type="match status" value="1"/>
</dbReference>
<evidence type="ECO:0000256" key="5">
    <source>
        <dbReference type="ARBA" id="ARBA00022679"/>
    </source>
</evidence>